<accession>A0ABV7D3I5</accession>
<evidence type="ECO:0000313" key="2">
    <source>
        <dbReference type="EMBL" id="MFC3051500.1"/>
    </source>
</evidence>
<comment type="caution">
    <text evidence="2">The sequence shown here is derived from an EMBL/GenBank/DDBJ whole genome shotgun (WGS) entry which is preliminary data.</text>
</comment>
<sequence length="1000" mass="105718">MAFFGTSVSFSSLFGVAGQQSSRTQIIGFDSSLISASVSAKLTQSSLRSLSAEDRAAYSIDLNANTVVPPWQQAEETSSLEARVRSVRELTKFIDLNDDILNSVKGNSDKTATFALYRALENLRVLAEYASADTTSKSSLDRLNAKFQEGFDQVRDYISTAELDKLSLFLGEKKYTTEAAVRTGKNGTGFDGSLVVDNPNEAIAGLTGTEVFTITLEKGGESDEVTVDLSTLSGALSLNNIVAHINEQIESVTALDDEGEEYVKYQTRFDIHRDGTSGRYGLQVDGTITEEVSFAAAVSEPTLYVTSSVSQLDDDYAITSRISEFNNLSGTLTLDDTTSFAAIDLEGTDIKERTKDIEEDDVDPAIAALRDKFRAEALESVTDDDDDDDEEDTDNTSSITNIDSDYKVNADTSASRIAVTSDGGIYVVGTSDGTFGHQINTASEQDVFLTKFDSEGNLVFSRLLGVSESAEAYGITVDSEDNVIIVGKTESALSTADAVSSENGDAFITKISKRGDEVFRYQLDTFAESGAYSVAVDSNDDIYVGGYTKSAISSSSGFSGGSDALILKLNGSTGKLTDSNVFGTSGNDVIRGIAVDANNNLVVAVEEGDNAVVYRVDGSDLTNHTSSVNLGNLGTSGSIQSITIDNANGAVYIAGVTTNASLNAGGAATLNETALGGQEGFVSGLTLSGTTDIAANFTTYLSTSGTDKIADVVVQDGVVYVAGSTTQTLAGETARGATDGFVARVDGSSGALGDVQQFGESLSRSNVTGIAFTNKGNSVLETLGLPTGAINADQTLDIESQTSAREGDFFYISIDGGTKKKITLEDGDTFDDIARKLKITGIGKIKVEVTSTSEGDKLKISTVDNGVAIDLLPGTGGRDLLERLGLEAGKLLPKNEVFDLNSDDDDEADSLGGVYGLKLDGELHIKDKTTAKYVLGLLDDAISTIQRAFRSLEYNPFRDLSNNSSKQGTVPQYLQNQIANFQSGLARLQSGSSSSVNFFV</sequence>
<feature type="region of interest" description="Disordered" evidence="1">
    <location>
        <begin position="379"/>
        <end position="401"/>
    </location>
</feature>
<feature type="compositionally biased region" description="Acidic residues" evidence="1">
    <location>
        <begin position="381"/>
        <end position="394"/>
    </location>
</feature>
<evidence type="ECO:0008006" key="4">
    <source>
        <dbReference type="Google" id="ProtNLM"/>
    </source>
</evidence>
<dbReference type="Proteomes" id="UP001595444">
    <property type="component" value="Unassembled WGS sequence"/>
</dbReference>
<dbReference type="SUPFAM" id="SSF101898">
    <property type="entry name" value="NHL repeat"/>
    <property type="match status" value="1"/>
</dbReference>
<evidence type="ECO:0000313" key="3">
    <source>
        <dbReference type="Proteomes" id="UP001595444"/>
    </source>
</evidence>
<gene>
    <name evidence="2" type="ORF">ACFOKA_06250</name>
</gene>
<reference evidence="3" key="1">
    <citation type="journal article" date="2019" name="Int. J. Syst. Evol. Microbiol.">
        <title>The Global Catalogue of Microorganisms (GCM) 10K type strain sequencing project: providing services to taxonomists for standard genome sequencing and annotation.</title>
        <authorList>
            <consortium name="The Broad Institute Genomics Platform"/>
            <consortium name="The Broad Institute Genome Sequencing Center for Infectious Disease"/>
            <person name="Wu L."/>
            <person name="Ma J."/>
        </authorList>
    </citation>
    <scope>NUCLEOTIDE SEQUENCE [LARGE SCALE GENOMIC DNA]</scope>
    <source>
        <strain evidence="3">KCTC 62164</strain>
    </source>
</reference>
<dbReference type="PANTHER" id="PTHR35580:SF1">
    <property type="entry name" value="PHYTASE-LIKE DOMAIN-CONTAINING PROTEIN"/>
    <property type="match status" value="1"/>
</dbReference>
<evidence type="ECO:0000256" key="1">
    <source>
        <dbReference type="SAM" id="MobiDB-lite"/>
    </source>
</evidence>
<dbReference type="RefSeq" id="WP_194214295.1">
    <property type="nucleotide sequence ID" value="NZ_CP061205.1"/>
</dbReference>
<dbReference type="InterPro" id="IPR052918">
    <property type="entry name" value="Motility_Chemotaxis_Reg"/>
</dbReference>
<dbReference type="InterPro" id="IPR011042">
    <property type="entry name" value="6-blade_b-propeller_TolB-like"/>
</dbReference>
<dbReference type="EMBL" id="JBHRSL010000003">
    <property type="protein sequence ID" value="MFC3051500.1"/>
    <property type="molecule type" value="Genomic_DNA"/>
</dbReference>
<proteinExistence type="predicted"/>
<organism evidence="2 3">
    <name type="scientific">Kordiimonas pumila</name>
    <dbReference type="NCBI Taxonomy" id="2161677"/>
    <lineage>
        <taxon>Bacteria</taxon>
        <taxon>Pseudomonadati</taxon>
        <taxon>Pseudomonadota</taxon>
        <taxon>Alphaproteobacteria</taxon>
        <taxon>Kordiimonadales</taxon>
        <taxon>Kordiimonadaceae</taxon>
        <taxon>Kordiimonas</taxon>
    </lineage>
</organism>
<dbReference type="PANTHER" id="PTHR35580">
    <property type="entry name" value="CELL SURFACE GLYCOPROTEIN (S-LAYER PROTEIN)-LIKE PROTEIN"/>
    <property type="match status" value="1"/>
</dbReference>
<keyword evidence="3" id="KW-1185">Reference proteome</keyword>
<protein>
    <recommendedName>
        <fullName evidence="4">Regulatory protein FlaEY</fullName>
    </recommendedName>
</protein>
<name>A0ABV7D3I5_9PROT</name>
<dbReference type="Gene3D" id="2.120.10.30">
    <property type="entry name" value="TolB, C-terminal domain"/>
    <property type="match status" value="1"/>
</dbReference>